<protein>
    <submittedName>
        <fullName evidence="2">Helix-turn-helix domain-containing protein</fullName>
    </submittedName>
</protein>
<dbReference type="InterPro" id="IPR025246">
    <property type="entry name" value="IS30-like_HTH"/>
</dbReference>
<dbReference type="Pfam" id="PF13936">
    <property type="entry name" value="HTH_38"/>
    <property type="match status" value="1"/>
</dbReference>
<proteinExistence type="predicted"/>
<comment type="caution">
    <text evidence="2">The sequence shown here is derived from an EMBL/GenBank/DDBJ whole genome shotgun (WGS) entry which is preliminary data.</text>
</comment>
<evidence type="ECO:0000259" key="1">
    <source>
        <dbReference type="Pfam" id="PF13936"/>
    </source>
</evidence>
<name>A0AAW5F5F4_CLOSY</name>
<evidence type="ECO:0000313" key="2">
    <source>
        <dbReference type="EMBL" id="MCK0087055.1"/>
    </source>
</evidence>
<dbReference type="Proteomes" id="UP001203136">
    <property type="component" value="Unassembled WGS sequence"/>
</dbReference>
<dbReference type="AlphaFoldDB" id="A0AAW5F5F4"/>
<reference evidence="2" key="1">
    <citation type="journal article" date="2022" name="Cell Host Microbe">
        <title>Colonization of the live biotherapeutic product VE303 and modulation of the microbiota and metabolites in healthy volunteers.</title>
        <authorList>
            <person name="Dsouza M."/>
            <person name="Menon R."/>
            <person name="Crossette E."/>
            <person name="Bhattarai S.K."/>
            <person name="Schneider J."/>
            <person name="Kim Y.G."/>
            <person name="Reddy S."/>
            <person name="Caballero S."/>
            <person name="Felix C."/>
            <person name="Cornacchione L."/>
            <person name="Hendrickson J."/>
            <person name="Watson A.R."/>
            <person name="Minot S.S."/>
            <person name="Greenfield N."/>
            <person name="Schopf L."/>
            <person name="Szabady R."/>
            <person name="Patarroyo J."/>
            <person name="Smith W."/>
            <person name="Harrison P."/>
            <person name="Kuijper E.J."/>
            <person name="Kelly C.P."/>
            <person name="Olle B."/>
            <person name="Bobilev D."/>
            <person name="Silber J.L."/>
            <person name="Bucci V."/>
            <person name="Roberts B."/>
            <person name="Faith J."/>
            <person name="Norman J.M."/>
        </authorList>
    </citation>
    <scope>NUCLEOTIDE SEQUENCE</scope>
    <source>
        <strain evidence="2">VE303-04</strain>
    </source>
</reference>
<dbReference type="RefSeq" id="WP_081460968.1">
    <property type="nucleotide sequence ID" value="NZ_BAABZD010000002.1"/>
</dbReference>
<dbReference type="EMBL" id="JAINVB010000001">
    <property type="protein sequence ID" value="MCK0087055.1"/>
    <property type="molecule type" value="Genomic_DNA"/>
</dbReference>
<evidence type="ECO:0000313" key="3">
    <source>
        <dbReference type="Proteomes" id="UP001203136"/>
    </source>
</evidence>
<gene>
    <name evidence="2" type="ORF">K5I21_14440</name>
</gene>
<accession>A0AAW5F5F4</accession>
<sequence length="50" mass="5599">MNNRPTGNHKHLTLSQRISIEHGLAEGKSFRTIAALTSKDPSTISKEIRR</sequence>
<organism evidence="2 3">
    <name type="scientific">Clostridium symbiosum</name>
    <name type="common">Bacteroides symbiosus</name>
    <dbReference type="NCBI Taxonomy" id="1512"/>
    <lineage>
        <taxon>Bacteria</taxon>
        <taxon>Bacillati</taxon>
        <taxon>Bacillota</taxon>
        <taxon>Clostridia</taxon>
        <taxon>Lachnospirales</taxon>
        <taxon>Lachnospiraceae</taxon>
        <taxon>Otoolea</taxon>
    </lineage>
</organism>
<feature type="domain" description="Transposase IS30-like HTH" evidence="1">
    <location>
        <begin position="9"/>
        <end position="50"/>
    </location>
</feature>